<dbReference type="EMBL" id="JBEXIP010000004">
    <property type="protein sequence ID" value="MET8432889.1"/>
    <property type="molecule type" value="Genomic_DNA"/>
</dbReference>
<sequence>MTWLDPEPFLRGVAWRDGVRTVRADPADLARLPWDTGARARLPIGVRLEFLAPGARAVEIRYRAAVPDPADALHDLAHVFALWQGDRCVAEIFAEPAEEAVAVLGLPPGEGPFTIHPPQGQSPLILGVRAVGGTLLPAPAQPRWVVHGDSITEGWWSTRPARAWPAVAGRALGLDAVNLGYAGSARGELCVAEQIAALRADVLTLAFGTNCWSGVPFSAPLLYETVRAFITLVRAGHPGTPLLLISPLVCPEAEDTPNALGATLRELRTALEEAGADLVSAGDSRLSVLPGRDVLGPEHLADGLHPGDAGHARLAAAVTKALTPYAADC</sequence>
<dbReference type="RefSeq" id="WP_356709027.1">
    <property type="nucleotide sequence ID" value="NZ_JBEXIP010000004.1"/>
</dbReference>
<keyword evidence="3" id="KW-1185">Reference proteome</keyword>
<evidence type="ECO:0000313" key="2">
    <source>
        <dbReference type="EMBL" id="MET8432889.1"/>
    </source>
</evidence>
<dbReference type="Gene3D" id="3.40.50.1110">
    <property type="entry name" value="SGNH hydrolase"/>
    <property type="match status" value="1"/>
</dbReference>
<name>A0ABV2U617_9ACTN</name>
<feature type="domain" description="SGNH hydrolase-type esterase" evidence="1">
    <location>
        <begin position="147"/>
        <end position="313"/>
    </location>
</feature>
<reference evidence="2 3" key="1">
    <citation type="submission" date="2024-06" db="EMBL/GenBank/DDBJ databases">
        <title>The Natural Products Discovery Center: Release of the First 8490 Sequenced Strains for Exploring Actinobacteria Biosynthetic Diversity.</title>
        <authorList>
            <person name="Kalkreuter E."/>
            <person name="Kautsar S.A."/>
            <person name="Yang D."/>
            <person name="Bader C.D."/>
            <person name="Teijaro C.N."/>
            <person name="Fluegel L."/>
            <person name="Davis C.M."/>
            <person name="Simpson J.R."/>
            <person name="Lauterbach L."/>
            <person name="Steele A.D."/>
            <person name="Gui C."/>
            <person name="Meng S."/>
            <person name="Li G."/>
            <person name="Viehrig K."/>
            <person name="Ye F."/>
            <person name="Su P."/>
            <person name="Kiefer A.F."/>
            <person name="Nichols A."/>
            <person name="Cepeda A.J."/>
            <person name="Yan W."/>
            <person name="Fan B."/>
            <person name="Jiang Y."/>
            <person name="Adhikari A."/>
            <person name="Zheng C.-J."/>
            <person name="Schuster L."/>
            <person name="Cowan T.M."/>
            <person name="Smanski M.J."/>
            <person name="Chevrette M.G."/>
            <person name="De Carvalho L.P.S."/>
            <person name="Shen B."/>
        </authorList>
    </citation>
    <scope>NUCLEOTIDE SEQUENCE [LARGE SCALE GENOMIC DNA]</scope>
    <source>
        <strain evidence="2 3">NPDC005137</strain>
    </source>
</reference>
<dbReference type="InterPro" id="IPR036514">
    <property type="entry name" value="SGNH_hydro_sf"/>
</dbReference>
<evidence type="ECO:0000259" key="1">
    <source>
        <dbReference type="Pfam" id="PF13472"/>
    </source>
</evidence>
<dbReference type="SUPFAM" id="SSF52266">
    <property type="entry name" value="SGNH hydrolase"/>
    <property type="match status" value="1"/>
</dbReference>
<accession>A0ABV2U617</accession>
<dbReference type="Proteomes" id="UP001550044">
    <property type="component" value="Unassembled WGS sequence"/>
</dbReference>
<dbReference type="InterPro" id="IPR013830">
    <property type="entry name" value="SGNH_hydro"/>
</dbReference>
<organism evidence="2 3">
    <name type="scientific">Streptomyces sp. 900116325</name>
    <dbReference type="NCBI Taxonomy" id="3154295"/>
    <lineage>
        <taxon>Bacteria</taxon>
        <taxon>Bacillati</taxon>
        <taxon>Actinomycetota</taxon>
        <taxon>Actinomycetes</taxon>
        <taxon>Kitasatosporales</taxon>
        <taxon>Streptomycetaceae</taxon>
        <taxon>Streptomyces</taxon>
    </lineage>
</organism>
<protein>
    <submittedName>
        <fullName evidence="2">GDSL-type esterase/lipase family protein</fullName>
    </submittedName>
</protein>
<proteinExistence type="predicted"/>
<comment type="caution">
    <text evidence="2">The sequence shown here is derived from an EMBL/GenBank/DDBJ whole genome shotgun (WGS) entry which is preliminary data.</text>
</comment>
<gene>
    <name evidence="2" type="ORF">ABZV61_08755</name>
</gene>
<dbReference type="Pfam" id="PF13472">
    <property type="entry name" value="Lipase_GDSL_2"/>
    <property type="match status" value="1"/>
</dbReference>
<evidence type="ECO:0000313" key="3">
    <source>
        <dbReference type="Proteomes" id="UP001550044"/>
    </source>
</evidence>